<dbReference type="EMBL" id="JBHSOW010000043">
    <property type="protein sequence ID" value="MFC5649905.1"/>
    <property type="molecule type" value="Genomic_DNA"/>
</dbReference>
<keyword evidence="2 7" id="KW-0813">Transport</keyword>
<evidence type="ECO:0000256" key="5">
    <source>
        <dbReference type="ARBA" id="ARBA00022989"/>
    </source>
</evidence>
<evidence type="ECO:0000313" key="10">
    <source>
        <dbReference type="Proteomes" id="UP001596047"/>
    </source>
</evidence>
<name>A0ABW0VVI9_9BACL</name>
<keyword evidence="4 7" id="KW-0812">Transmembrane</keyword>
<comment type="similarity">
    <text evidence="7">Belongs to the binding-protein-dependent transport system permease family.</text>
</comment>
<evidence type="ECO:0000256" key="6">
    <source>
        <dbReference type="ARBA" id="ARBA00023136"/>
    </source>
</evidence>
<dbReference type="PANTHER" id="PTHR43227">
    <property type="entry name" value="BLL4140 PROTEIN"/>
    <property type="match status" value="1"/>
</dbReference>
<evidence type="ECO:0000259" key="8">
    <source>
        <dbReference type="PROSITE" id="PS50928"/>
    </source>
</evidence>
<dbReference type="PROSITE" id="PS50928">
    <property type="entry name" value="ABC_TM1"/>
    <property type="match status" value="1"/>
</dbReference>
<keyword evidence="3" id="KW-1003">Cell membrane</keyword>
<evidence type="ECO:0000256" key="2">
    <source>
        <dbReference type="ARBA" id="ARBA00022448"/>
    </source>
</evidence>
<feature type="transmembrane region" description="Helical" evidence="7">
    <location>
        <begin position="110"/>
        <end position="128"/>
    </location>
</feature>
<evidence type="ECO:0000313" key="9">
    <source>
        <dbReference type="EMBL" id="MFC5649905.1"/>
    </source>
</evidence>
<keyword evidence="6 7" id="KW-0472">Membrane</keyword>
<dbReference type="Proteomes" id="UP001596047">
    <property type="component" value="Unassembled WGS sequence"/>
</dbReference>
<dbReference type="InterPro" id="IPR050809">
    <property type="entry name" value="UgpAE/MalFG_permease"/>
</dbReference>
<accession>A0ABW0VVI9</accession>
<evidence type="ECO:0000256" key="1">
    <source>
        <dbReference type="ARBA" id="ARBA00004651"/>
    </source>
</evidence>
<reference evidence="10" key="1">
    <citation type="journal article" date="2019" name="Int. J. Syst. Evol. Microbiol.">
        <title>The Global Catalogue of Microorganisms (GCM) 10K type strain sequencing project: providing services to taxonomists for standard genome sequencing and annotation.</title>
        <authorList>
            <consortium name="The Broad Institute Genomics Platform"/>
            <consortium name="The Broad Institute Genome Sequencing Center for Infectious Disease"/>
            <person name="Wu L."/>
            <person name="Ma J."/>
        </authorList>
    </citation>
    <scope>NUCLEOTIDE SEQUENCE [LARGE SCALE GENOMIC DNA]</scope>
    <source>
        <strain evidence="10">CGMCC 1.3240</strain>
    </source>
</reference>
<feature type="transmembrane region" description="Helical" evidence="7">
    <location>
        <begin position="165"/>
        <end position="188"/>
    </location>
</feature>
<proteinExistence type="inferred from homology"/>
<dbReference type="CDD" id="cd06261">
    <property type="entry name" value="TM_PBP2"/>
    <property type="match status" value="1"/>
</dbReference>
<comment type="caution">
    <text evidence="9">The sequence shown here is derived from an EMBL/GenBank/DDBJ whole genome shotgun (WGS) entry which is preliminary data.</text>
</comment>
<feature type="transmembrane region" description="Helical" evidence="7">
    <location>
        <begin position="77"/>
        <end position="103"/>
    </location>
</feature>
<evidence type="ECO:0000256" key="4">
    <source>
        <dbReference type="ARBA" id="ARBA00022692"/>
    </source>
</evidence>
<dbReference type="InterPro" id="IPR000515">
    <property type="entry name" value="MetI-like"/>
</dbReference>
<evidence type="ECO:0000256" key="7">
    <source>
        <dbReference type="RuleBase" id="RU363032"/>
    </source>
</evidence>
<keyword evidence="5 7" id="KW-1133">Transmembrane helix</keyword>
<feature type="transmembrane region" description="Helical" evidence="7">
    <location>
        <begin position="258"/>
        <end position="283"/>
    </location>
</feature>
<dbReference type="InterPro" id="IPR035906">
    <property type="entry name" value="MetI-like_sf"/>
</dbReference>
<feature type="transmembrane region" description="Helical" evidence="7">
    <location>
        <begin position="209"/>
        <end position="238"/>
    </location>
</feature>
<dbReference type="Pfam" id="PF00528">
    <property type="entry name" value="BPD_transp_1"/>
    <property type="match status" value="1"/>
</dbReference>
<feature type="domain" description="ABC transmembrane type-1" evidence="8">
    <location>
        <begin position="77"/>
        <end position="277"/>
    </location>
</feature>
<protein>
    <submittedName>
        <fullName evidence="9">Carbohydrate ABC transporter permease</fullName>
    </submittedName>
</protein>
<keyword evidence="10" id="KW-1185">Reference proteome</keyword>
<dbReference type="RefSeq" id="WP_379188455.1">
    <property type="nucleotide sequence ID" value="NZ_JBHSOW010000043.1"/>
</dbReference>
<dbReference type="Gene3D" id="1.10.3720.10">
    <property type="entry name" value="MetI-like"/>
    <property type="match status" value="1"/>
</dbReference>
<organism evidence="9 10">
    <name type="scientific">Paenibacillus solisilvae</name>
    <dbReference type="NCBI Taxonomy" id="2486751"/>
    <lineage>
        <taxon>Bacteria</taxon>
        <taxon>Bacillati</taxon>
        <taxon>Bacillota</taxon>
        <taxon>Bacilli</taxon>
        <taxon>Bacillales</taxon>
        <taxon>Paenibacillaceae</taxon>
        <taxon>Paenibacillus</taxon>
    </lineage>
</organism>
<dbReference type="PANTHER" id="PTHR43227:SF3">
    <property type="entry name" value="BINDING-PROTEIN-DEPENDENT TRANSPORT SYSTEMS INNER MEMBRANE COMPONENT"/>
    <property type="match status" value="1"/>
</dbReference>
<dbReference type="SUPFAM" id="SSF161098">
    <property type="entry name" value="MetI-like"/>
    <property type="match status" value="1"/>
</dbReference>
<evidence type="ECO:0000256" key="3">
    <source>
        <dbReference type="ARBA" id="ARBA00022475"/>
    </source>
</evidence>
<comment type="subcellular location">
    <subcellularLocation>
        <location evidence="1 7">Cell membrane</location>
        <topology evidence="1 7">Multi-pass membrane protein</topology>
    </subcellularLocation>
</comment>
<gene>
    <name evidence="9" type="ORF">ACFPYJ_12390</name>
</gene>
<sequence length="290" mass="32799">MIKLKMTNRRRKSLTGLSFVSLWIVGFGIFTCWPMIYSLYLSFQKVKITPLGIKTTYVSMQNYKNAFLSDPVFVEKLFAYLKTMVLNVPIIVVFSMIIALLINQNIKFKGLFRTIFFLPVVITSGPVINELLSQGATTIPGIEKYGVISLIENMLSPAFAEPVTYLFKQIIMVLWFSGVQILIFLAGLQKVDTSLYEAARIDGASPWESFWKVTLPVMMPLVLVNVIYSIVYISTFALNEIIVLIKENMFSTLTGFGYANAVAWIYFVIIFIMLAIWVGLLNLRRGSGGR</sequence>
<feature type="transmembrane region" description="Helical" evidence="7">
    <location>
        <begin position="20"/>
        <end position="40"/>
    </location>
</feature>